<feature type="domain" description="GTP-binding protein TrmE N-terminal" evidence="9">
    <location>
        <begin position="4"/>
        <end position="118"/>
    </location>
</feature>
<comment type="similarity">
    <text evidence="1 7">Belongs to the TRAFAC class TrmE-Era-EngA-EngB-Septin-like GTPase superfamily. TrmE GTPase family.</text>
</comment>
<evidence type="ECO:0000259" key="8">
    <source>
        <dbReference type="Pfam" id="PF01926"/>
    </source>
</evidence>
<dbReference type="eggNOG" id="COG0486">
    <property type="taxonomic scope" value="Bacteria"/>
</dbReference>
<keyword evidence="4 7" id="KW-0378">Hydrolase</keyword>
<dbReference type="GO" id="GO:0005737">
    <property type="term" value="C:cytoplasm"/>
    <property type="evidence" value="ECO:0007669"/>
    <property type="project" value="UniProtKB-SubCell"/>
</dbReference>
<evidence type="ECO:0000256" key="4">
    <source>
        <dbReference type="ARBA" id="ARBA00022801"/>
    </source>
</evidence>
<dbReference type="PANTHER" id="PTHR42714">
    <property type="entry name" value="TRNA MODIFICATION GTPASE GTPBP3"/>
    <property type="match status" value="1"/>
</dbReference>
<dbReference type="GO" id="GO:0030488">
    <property type="term" value="P:tRNA methylation"/>
    <property type="evidence" value="ECO:0007669"/>
    <property type="project" value="TreeGrafter"/>
</dbReference>
<dbReference type="SUPFAM" id="SSF52540">
    <property type="entry name" value="P-loop containing nucleoside triphosphate hydrolases"/>
    <property type="match status" value="1"/>
</dbReference>
<feature type="binding site" evidence="7">
    <location>
        <position position="228"/>
    </location>
    <ligand>
        <name>Mg(2+)</name>
        <dbReference type="ChEBI" id="CHEBI:18420"/>
    </ligand>
</feature>
<dbReference type="KEGG" id="stax:MC45_14590"/>
<dbReference type="Pfam" id="PF01926">
    <property type="entry name" value="MMR_HSR1"/>
    <property type="match status" value="1"/>
</dbReference>
<dbReference type="InterPro" id="IPR005225">
    <property type="entry name" value="Small_GTP-bd"/>
</dbReference>
<dbReference type="InterPro" id="IPR004520">
    <property type="entry name" value="GTPase_MnmE"/>
</dbReference>
<dbReference type="STRING" id="1549858.MC45_14590"/>
<name>A0A097EIK7_9SPHN</name>
<evidence type="ECO:0000256" key="1">
    <source>
        <dbReference type="ARBA" id="ARBA00011043"/>
    </source>
</evidence>
<evidence type="ECO:0000256" key="6">
    <source>
        <dbReference type="ARBA" id="ARBA00023134"/>
    </source>
</evidence>
<evidence type="ECO:0000259" key="9">
    <source>
        <dbReference type="Pfam" id="PF10396"/>
    </source>
</evidence>
<feature type="binding site" evidence="7">
    <location>
        <position position="78"/>
    </location>
    <ligand>
        <name>(6S)-5-formyl-5,6,7,8-tetrahydrofolate</name>
        <dbReference type="ChEBI" id="CHEBI:57457"/>
    </ligand>
</feature>
<feature type="binding site" evidence="7">
    <location>
        <position position="224"/>
    </location>
    <ligand>
        <name>K(+)</name>
        <dbReference type="ChEBI" id="CHEBI:29103"/>
    </ligand>
</feature>
<comment type="subunit">
    <text evidence="7">Homodimer. Heterotetramer of two MnmE and two MnmG subunits.</text>
</comment>
<dbReference type="SUPFAM" id="SSF116878">
    <property type="entry name" value="TrmE connector domain"/>
    <property type="match status" value="1"/>
</dbReference>
<evidence type="ECO:0000256" key="5">
    <source>
        <dbReference type="ARBA" id="ARBA00022958"/>
    </source>
</evidence>
<comment type="function">
    <text evidence="7">Exhibits a very high intrinsic GTPase hydrolysis rate. Involved in the addition of a carboxymethylaminomethyl (cmnm) group at the wobble position (U34) of certain tRNAs, forming tRNA-cmnm(5)s(2)U34.</text>
</comment>
<feature type="binding site" evidence="7">
    <location>
        <position position="249"/>
    </location>
    <ligand>
        <name>Mg(2+)</name>
        <dbReference type="ChEBI" id="CHEBI:18420"/>
    </ligand>
</feature>
<keyword evidence="6 7" id="KW-0342">GTP-binding</keyword>
<dbReference type="FunFam" id="3.30.1360.120:FF:000007">
    <property type="entry name" value="tRNA modification GTPase GTPBP3, mitochondrial"/>
    <property type="match status" value="1"/>
</dbReference>
<feature type="domain" description="MnmE helical" evidence="10">
    <location>
        <begin position="121"/>
        <end position="420"/>
    </location>
</feature>
<proteinExistence type="inferred from homology"/>
<dbReference type="Pfam" id="PF10396">
    <property type="entry name" value="TrmE_N"/>
    <property type="match status" value="1"/>
</dbReference>
<evidence type="ECO:0000256" key="7">
    <source>
        <dbReference type="HAMAP-Rule" id="MF_00379"/>
    </source>
</evidence>
<sequence>MSDTIFALSSGAAPAGIGVIRVSGAQAFAAVARIAGSVPPARTARVRALRDAQGALLDRALVLAFPGPASATGEDLAELHCHGGRAVIAAVLRALGMQPGLRPALAGEFTRRALTNGRIDLAEAAGLADLLSADTERQRVAALAAAEGMVSQRVRGWLDRLAMLAAVTEAQLDFADEDDVGTDQMGAVREGLANLAADLRGVLAMPPVERLRDGVQVVLAGPPNSGKSTLINLLSQREVAIVSAIAGTTRDRIEATVTRAGLVYVLTDTAGLTESDDPIERIGVERAAGAIVRADLLLWLGDDTPPRADAIWVQARSDAPGRGAIVVADVAVAQSDPASVERLWEMIAARAEALMPRGDAVAFRSSERAACAAALAAIERDEADALIVAEQLRLAIRALGGILGIDATEVMLDTLFGRFCIGK</sequence>
<accession>A0A097EIK7</accession>
<evidence type="ECO:0000256" key="2">
    <source>
        <dbReference type="ARBA" id="ARBA00022694"/>
    </source>
</evidence>
<dbReference type="InterPro" id="IPR006073">
    <property type="entry name" value="GTP-bd"/>
</dbReference>
<dbReference type="InterPro" id="IPR025867">
    <property type="entry name" value="MnmE_helical"/>
</dbReference>
<feature type="domain" description="G" evidence="8">
    <location>
        <begin position="216"/>
        <end position="303"/>
    </location>
</feature>
<dbReference type="NCBIfam" id="NF003661">
    <property type="entry name" value="PRK05291.1-3"/>
    <property type="match status" value="1"/>
</dbReference>
<dbReference type="SUPFAM" id="SSF103025">
    <property type="entry name" value="Folate-binding domain"/>
    <property type="match status" value="1"/>
</dbReference>
<dbReference type="NCBIfam" id="TIGR00231">
    <property type="entry name" value="small_GTP"/>
    <property type="match status" value="1"/>
</dbReference>
<evidence type="ECO:0000313" key="11">
    <source>
        <dbReference type="EMBL" id="AIT07396.1"/>
    </source>
</evidence>
<dbReference type="HAMAP" id="MF_00379">
    <property type="entry name" value="GTPase_MnmE"/>
    <property type="match status" value="1"/>
</dbReference>
<feature type="binding site" evidence="7">
    <location>
        <begin position="268"/>
        <end position="271"/>
    </location>
    <ligand>
        <name>GTP</name>
        <dbReference type="ChEBI" id="CHEBI:37565"/>
    </ligand>
</feature>
<dbReference type="InterPro" id="IPR027266">
    <property type="entry name" value="TrmE/GcvT-like"/>
</dbReference>
<dbReference type="EC" id="3.6.-.-" evidence="7"/>
<gene>
    <name evidence="7" type="primary">mnmE</name>
    <name evidence="7" type="synonym">trmE</name>
    <name evidence="11" type="ORF">MC45_14590</name>
</gene>
<feature type="binding site" evidence="7">
    <location>
        <begin position="224"/>
        <end position="229"/>
    </location>
    <ligand>
        <name>GTP</name>
        <dbReference type="ChEBI" id="CHEBI:37565"/>
    </ligand>
</feature>
<dbReference type="Gene3D" id="3.30.1360.120">
    <property type="entry name" value="Probable tRNA modification gtpase trme, domain 1"/>
    <property type="match status" value="1"/>
</dbReference>
<dbReference type="GO" id="GO:0005525">
    <property type="term" value="F:GTP binding"/>
    <property type="evidence" value="ECO:0007669"/>
    <property type="project" value="UniProtKB-UniRule"/>
</dbReference>
<feature type="binding site" evidence="7">
    <location>
        <position position="245"/>
    </location>
    <ligand>
        <name>K(+)</name>
        <dbReference type="ChEBI" id="CHEBI:29103"/>
    </ligand>
</feature>
<evidence type="ECO:0000256" key="3">
    <source>
        <dbReference type="ARBA" id="ARBA00022741"/>
    </source>
</evidence>
<comment type="cofactor">
    <cofactor evidence="7">
        <name>K(+)</name>
        <dbReference type="ChEBI" id="CHEBI:29103"/>
    </cofactor>
    <text evidence="7">Binds 1 potassium ion per subunit.</text>
</comment>
<dbReference type="AlphaFoldDB" id="A0A097EIK7"/>
<keyword evidence="7" id="KW-0963">Cytoplasm</keyword>
<dbReference type="GO" id="GO:0003924">
    <property type="term" value="F:GTPase activity"/>
    <property type="evidence" value="ECO:0007669"/>
    <property type="project" value="UniProtKB-UniRule"/>
</dbReference>
<keyword evidence="5 7" id="KW-0630">Potassium</keyword>
<dbReference type="Gene3D" id="1.20.120.430">
    <property type="entry name" value="tRNA modification GTPase MnmE domain 2"/>
    <property type="match status" value="1"/>
</dbReference>
<dbReference type="GO" id="GO:0046872">
    <property type="term" value="F:metal ion binding"/>
    <property type="evidence" value="ECO:0007669"/>
    <property type="project" value="UniProtKB-KW"/>
</dbReference>
<feature type="binding site" evidence="7">
    <location>
        <position position="118"/>
    </location>
    <ligand>
        <name>(6S)-5-formyl-5,6,7,8-tetrahydrofolate</name>
        <dbReference type="ChEBI" id="CHEBI:57457"/>
    </ligand>
</feature>
<feature type="binding site" evidence="7">
    <location>
        <position position="21"/>
    </location>
    <ligand>
        <name>(6S)-5-formyl-5,6,7,8-tetrahydrofolate</name>
        <dbReference type="ChEBI" id="CHEBI:57457"/>
    </ligand>
</feature>
<dbReference type="EMBL" id="CP009571">
    <property type="protein sequence ID" value="AIT07396.1"/>
    <property type="molecule type" value="Genomic_DNA"/>
</dbReference>
<dbReference type="PANTHER" id="PTHR42714:SF2">
    <property type="entry name" value="TRNA MODIFICATION GTPASE GTPBP3, MITOCHONDRIAL"/>
    <property type="match status" value="1"/>
</dbReference>
<feature type="binding site" evidence="7">
    <location>
        <position position="243"/>
    </location>
    <ligand>
        <name>K(+)</name>
        <dbReference type="ChEBI" id="CHEBI:29103"/>
    </ligand>
</feature>
<dbReference type="InterPro" id="IPR027417">
    <property type="entry name" value="P-loop_NTPase"/>
</dbReference>
<reference evidence="11 12" key="1">
    <citation type="submission" date="2014-09" db="EMBL/GenBank/DDBJ databases">
        <title>Using Illumina technology Improving SMRT sequencing Genome Assembly by RASTools.</title>
        <authorList>
            <person name="Zhou Y."/>
            <person name="Ma T."/>
            <person name="Liu T."/>
        </authorList>
    </citation>
    <scope>NUCLEOTIDE SEQUENCE [LARGE SCALE GENOMIC DNA]</scope>
    <source>
        <strain evidence="11 12">ATCC 55669</strain>
    </source>
</reference>
<feature type="binding site" evidence="7">
    <location>
        <position position="423"/>
    </location>
    <ligand>
        <name>(6S)-5-formyl-5,6,7,8-tetrahydrofolate</name>
        <dbReference type="ChEBI" id="CHEBI:57457"/>
    </ligand>
</feature>
<dbReference type="Pfam" id="PF12631">
    <property type="entry name" value="MnmE_helical"/>
    <property type="match status" value="1"/>
</dbReference>
<feature type="binding site" evidence="7">
    <location>
        <position position="248"/>
    </location>
    <ligand>
        <name>K(+)</name>
        <dbReference type="ChEBI" id="CHEBI:29103"/>
    </ligand>
</feature>
<dbReference type="RefSeq" id="WP_038664649.1">
    <property type="nucleotide sequence ID" value="NZ_CP009571.1"/>
</dbReference>
<dbReference type="CDD" id="cd14858">
    <property type="entry name" value="TrmE_N"/>
    <property type="match status" value="1"/>
</dbReference>
<feature type="binding site" evidence="7">
    <location>
        <begin position="243"/>
        <end position="249"/>
    </location>
    <ligand>
        <name>GTP</name>
        <dbReference type="ChEBI" id="CHEBI:37565"/>
    </ligand>
</feature>
<keyword evidence="2 7" id="KW-0819">tRNA processing</keyword>
<comment type="caution">
    <text evidence="7">Lacks conserved residue(s) required for the propagation of feature annotation.</text>
</comment>
<evidence type="ECO:0000313" key="12">
    <source>
        <dbReference type="Proteomes" id="UP000033200"/>
    </source>
</evidence>
<keyword evidence="7" id="KW-0460">Magnesium</keyword>
<keyword evidence="12" id="KW-1185">Reference proteome</keyword>
<dbReference type="InterPro" id="IPR018948">
    <property type="entry name" value="GTP-bd_TrmE_N"/>
</dbReference>
<dbReference type="InterPro" id="IPR031168">
    <property type="entry name" value="G_TrmE"/>
</dbReference>
<dbReference type="Gene3D" id="3.40.50.300">
    <property type="entry name" value="P-loop containing nucleotide triphosphate hydrolases"/>
    <property type="match status" value="1"/>
</dbReference>
<comment type="subcellular location">
    <subcellularLocation>
        <location evidence="7">Cytoplasm</location>
    </subcellularLocation>
</comment>
<dbReference type="HOGENOM" id="CLU_019624_3_1_5"/>
<keyword evidence="3 7" id="KW-0547">Nucleotide-binding</keyword>
<evidence type="ECO:0000259" key="10">
    <source>
        <dbReference type="Pfam" id="PF12631"/>
    </source>
</evidence>
<keyword evidence="7" id="KW-0479">Metal-binding</keyword>
<protein>
    <recommendedName>
        <fullName evidence="7">tRNA modification GTPase MnmE</fullName>
        <ecNumber evidence="7">3.6.-.-</ecNumber>
    </recommendedName>
</protein>
<organism evidence="11 12">
    <name type="scientific">Sphingomonas taxi</name>
    <dbReference type="NCBI Taxonomy" id="1549858"/>
    <lineage>
        <taxon>Bacteria</taxon>
        <taxon>Pseudomonadati</taxon>
        <taxon>Pseudomonadota</taxon>
        <taxon>Alphaproteobacteria</taxon>
        <taxon>Sphingomonadales</taxon>
        <taxon>Sphingomonadaceae</taxon>
        <taxon>Sphingomonas</taxon>
    </lineage>
</organism>
<dbReference type="CDD" id="cd04164">
    <property type="entry name" value="trmE"/>
    <property type="match status" value="1"/>
</dbReference>
<dbReference type="GO" id="GO:0002098">
    <property type="term" value="P:tRNA wobble uridine modification"/>
    <property type="evidence" value="ECO:0007669"/>
    <property type="project" value="TreeGrafter"/>
</dbReference>
<dbReference type="Proteomes" id="UP000033200">
    <property type="component" value="Chromosome"/>
</dbReference>
<dbReference type="InterPro" id="IPR027368">
    <property type="entry name" value="MnmE_dom2"/>
</dbReference>